<accession>A0AAQ3KWS8</accession>
<gene>
    <name evidence="1" type="ORF">Cni_G25320</name>
</gene>
<evidence type="ECO:0000313" key="1">
    <source>
        <dbReference type="EMBL" id="WOL16533.1"/>
    </source>
</evidence>
<keyword evidence="2" id="KW-1185">Reference proteome</keyword>
<dbReference type="EMBL" id="CP136897">
    <property type="protein sequence ID" value="WOL16533.1"/>
    <property type="molecule type" value="Genomic_DNA"/>
</dbReference>
<organism evidence="1 2">
    <name type="scientific">Canna indica</name>
    <name type="common">Indian-shot</name>
    <dbReference type="NCBI Taxonomy" id="4628"/>
    <lineage>
        <taxon>Eukaryota</taxon>
        <taxon>Viridiplantae</taxon>
        <taxon>Streptophyta</taxon>
        <taxon>Embryophyta</taxon>
        <taxon>Tracheophyta</taxon>
        <taxon>Spermatophyta</taxon>
        <taxon>Magnoliopsida</taxon>
        <taxon>Liliopsida</taxon>
        <taxon>Zingiberales</taxon>
        <taxon>Cannaceae</taxon>
        <taxon>Canna</taxon>
    </lineage>
</organism>
<protein>
    <submittedName>
        <fullName evidence="1">Uncharacterized protein</fullName>
    </submittedName>
</protein>
<dbReference type="AlphaFoldDB" id="A0AAQ3KWS8"/>
<reference evidence="1 2" key="1">
    <citation type="submission" date="2023-10" db="EMBL/GenBank/DDBJ databases">
        <title>Chromosome-scale genome assembly provides insights into flower coloration mechanisms of Canna indica.</title>
        <authorList>
            <person name="Li C."/>
        </authorList>
    </citation>
    <scope>NUCLEOTIDE SEQUENCE [LARGE SCALE GENOMIC DNA]</scope>
    <source>
        <tissue evidence="1">Flower</tissue>
    </source>
</reference>
<sequence>MKEKTERKGKKMTAYLFAGTADGLLSYNGSRLEKMNAYMATLDPQLALARSFPGLRTRACVHAATLVVLGASASPWWGLKTGLTLGGSCEHMAGNLEVSSSGVVREVSAAGRVAAERGTAAYHVARRVVTLRDIARGAASP</sequence>
<evidence type="ECO:0000313" key="2">
    <source>
        <dbReference type="Proteomes" id="UP001327560"/>
    </source>
</evidence>
<proteinExistence type="predicted"/>
<dbReference type="Proteomes" id="UP001327560">
    <property type="component" value="Chromosome 8"/>
</dbReference>
<name>A0AAQ3KWS8_9LILI</name>